<evidence type="ECO:0000313" key="10">
    <source>
        <dbReference type="Proteomes" id="UP000559068"/>
    </source>
</evidence>
<comment type="subcellular location">
    <subcellularLocation>
        <location evidence="1">Membrane</location>
    </subcellularLocation>
</comment>
<feature type="non-terminal residue" evidence="9">
    <location>
        <position position="117"/>
    </location>
</feature>
<dbReference type="InterPro" id="IPR013783">
    <property type="entry name" value="Ig-like_fold"/>
</dbReference>
<feature type="chain" id="PRO_5029815638" evidence="7">
    <location>
        <begin position="19"/>
        <end position="117"/>
    </location>
</feature>
<organism evidence="9 10">
    <name type="scientific">Aegotheles bennettii</name>
    <dbReference type="NCBI Taxonomy" id="48278"/>
    <lineage>
        <taxon>Eukaryota</taxon>
        <taxon>Metazoa</taxon>
        <taxon>Chordata</taxon>
        <taxon>Craniata</taxon>
        <taxon>Vertebrata</taxon>
        <taxon>Euteleostomi</taxon>
        <taxon>Archelosauria</taxon>
        <taxon>Archosauria</taxon>
        <taxon>Dinosauria</taxon>
        <taxon>Saurischia</taxon>
        <taxon>Theropoda</taxon>
        <taxon>Coelurosauria</taxon>
        <taxon>Aves</taxon>
        <taxon>Neognathae</taxon>
        <taxon>Neoaves</taxon>
        <taxon>Strisores</taxon>
        <taxon>Caprimulgiformes</taxon>
        <taxon>Aegothelidae</taxon>
        <taxon>Aegotheles</taxon>
    </lineage>
</organism>
<evidence type="ECO:0000256" key="4">
    <source>
        <dbReference type="ARBA" id="ARBA00023136"/>
    </source>
</evidence>
<keyword evidence="10" id="KW-1185">Reference proteome</keyword>
<feature type="signal peptide" evidence="7">
    <location>
        <begin position="1"/>
        <end position="18"/>
    </location>
</feature>
<comment type="caution">
    <text evidence="9">The sequence shown here is derived from an EMBL/GenBank/DDBJ whole genome shotgun (WGS) entry which is preliminary data.</text>
</comment>
<evidence type="ECO:0000256" key="7">
    <source>
        <dbReference type="SAM" id="SignalP"/>
    </source>
</evidence>
<gene>
    <name evidence="9" type="primary">Trgv3</name>
    <name evidence="9" type="ORF">AEGBEN_R14895</name>
</gene>
<keyword evidence="2" id="KW-0812">Transmembrane</keyword>
<dbReference type="Pfam" id="PF07686">
    <property type="entry name" value="V-set"/>
    <property type="match status" value="1"/>
</dbReference>
<evidence type="ECO:0000259" key="8">
    <source>
        <dbReference type="PROSITE" id="PS50835"/>
    </source>
</evidence>
<dbReference type="PROSITE" id="PS50835">
    <property type="entry name" value="IG_LIKE"/>
    <property type="match status" value="1"/>
</dbReference>
<dbReference type="EMBL" id="VZRW01025767">
    <property type="protein sequence ID" value="NWX25088.1"/>
    <property type="molecule type" value="Genomic_DNA"/>
</dbReference>
<dbReference type="InterPro" id="IPR013106">
    <property type="entry name" value="Ig_V-set"/>
</dbReference>
<evidence type="ECO:0000256" key="2">
    <source>
        <dbReference type="ARBA" id="ARBA00022692"/>
    </source>
</evidence>
<keyword evidence="5" id="KW-0675">Receptor</keyword>
<evidence type="ECO:0000256" key="1">
    <source>
        <dbReference type="ARBA" id="ARBA00004370"/>
    </source>
</evidence>
<dbReference type="OrthoDB" id="8924181at2759"/>
<feature type="non-terminal residue" evidence="9">
    <location>
        <position position="1"/>
    </location>
</feature>
<dbReference type="Proteomes" id="UP000559068">
    <property type="component" value="Unassembled WGS sequence"/>
</dbReference>
<keyword evidence="3" id="KW-1133">Transmembrane helix</keyword>
<feature type="domain" description="Ig-like" evidence="8">
    <location>
        <begin position="5"/>
        <end position="117"/>
    </location>
</feature>
<keyword evidence="6" id="KW-0393">Immunoglobulin domain</keyword>
<evidence type="ECO:0000256" key="6">
    <source>
        <dbReference type="ARBA" id="ARBA00023319"/>
    </source>
</evidence>
<keyword evidence="4" id="KW-0472">Membrane</keyword>
<dbReference type="InterPro" id="IPR036179">
    <property type="entry name" value="Ig-like_dom_sf"/>
</dbReference>
<dbReference type="InterPro" id="IPR007110">
    <property type="entry name" value="Ig-like_dom"/>
</dbReference>
<name>A0A7K6URD4_9AVES</name>
<dbReference type="PANTHER" id="PTHR19256:SF65">
    <property type="entry name" value="T CELL RECEPTOR GAMMA CONSTANT 1-RELATED"/>
    <property type="match status" value="1"/>
</dbReference>
<protein>
    <submittedName>
        <fullName evidence="9">TRGV3 protein</fullName>
    </submittedName>
</protein>
<dbReference type="SMART" id="SM00406">
    <property type="entry name" value="IGv"/>
    <property type="match status" value="1"/>
</dbReference>
<dbReference type="GO" id="GO:0016020">
    <property type="term" value="C:membrane"/>
    <property type="evidence" value="ECO:0007669"/>
    <property type="project" value="UniProtKB-SubCell"/>
</dbReference>
<keyword evidence="7" id="KW-0732">Signal</keyword>
<dbReference type="SUPFAM" id="SSF48726">
    <property type="entry name" value="Immunoglobulin"/>
    <property type="match status" value="1"/>
</dbReference>
<sequence length="117" mass="13171">MLLLPLLALAAAWSYGQAAVLLKQSSASVTRRQTKTARIECTVEGAPTSQSLYIHWYRHLPSRGPERILYMASDQVSYDDNSYRSKYSSSKKSANAYLFSIINVNSNDEGTYYCACW</sequence>
<accession>A0A7K6URD4</accession>
<dbReference type="AlphaFoldDB" id="A0A7K6URD4"/>
<dbReference type="InterPro" id="IPR051117">
    <property type="entry name" value="TRG_var/const_region"/>
</dbReference>
<reference evidence="9 10" key="1">
    <citation type="submission" date="2019-09" db="EMBL/GenBank/DDBJ databases">
        <title>Bird 10,000 Genomes (B10K) Project - Family phase.</title>
        <authorList>
            <person name="Zhang G."/>
        </authorList>
    </citation>
    <scope>NUCLEOTIDE SEQUENCE [LARGE SCALE GENOMIC DNA]</scope>
    <source>
        <strain evidence="9">B10K-DU-029-76</strain>
        <tissue evidence="9">Heart</tissue>
    </source>
</reference>
<dbReference type="PANTHER" id="PTHR19256">
    <property type="entry name" value="T-CELL RECEPTOR GAMMA CHAIN"/>
    <property type="match status" value="1"/>
</dbReference>
<evidence type="ECO:0000256" key="5">
    <source>
        <dbReference type="ARBA" id="ARBA00023170"/>
    </source>
</evidence>
<evidence type="ECO:0000313" key="9">
    <source>
        <dbReference type="EMBL" id="NWX25088.1"/>
    </source>
</evidence>
<dbReference type="Gene3D" id="2.60.40.10">
    <property type="entry name" value="Immunoglobulins"/>
    <property type="match status" value="1"/>
</dbReference>
<evidence type="ECO:0000256" key="3">
    <source>
        <dbReference type="ARBA" id="ARBA00022989"/>
    </source>
</evidence>
<proteinExistence type="predicted"/>